<dbReference type="Proteomes" id="UP000292052">
    <property type="component" value="Unassembled WGS sequence"/>
</dbReference>
<evidence type="ECO:0000313" key="1">
    <source>
        <dbReference type="EMBL" id="RZB84928.1"/>
    </source>
</evidence>
<keyword evidence="2" id="KW-1185">Reference proteome</keyword>
<accession>A0A482VEI2</accession>
<dbReference type="EMBL" id="QDEB01107506">
    <property type="protein sequence ID" value="RZB84928.1"/>
    <property type="molecule type" value="Genomic_DNA"/>
</dbReference>
<name>A0A482VEI2_ASBVE</name>
<organism evidence="1 2">
    <name type="scientific">Asbolus verrucosus</name>
    <name type="common">Desert ironclad beetle</name>
    <dbReference type="NCBI Taxonomy" id="1661398"/>
    <lineage>
        <taxon>Eukaryota</taxon>
        <taxon>Metazoa</taxon>
        <taxon>Ecdysozoa</taxon>
        <taxon>Arthropoda</taxon>
        <taxon>Hexapoda</taxon>
        <taxon>Insecta</taxon>
        <taxon>Pterygota</taxon>
        <taxon>Neoptera</taxon>
        <taxon>Endopterygota</taxon>
        <taxon>Coleoptera</taxon>
        <taxon>Polyphaga</taxon>
        <taxon>Cucujiformia</taxon>
        <taxon>Tenebrionidae</taxon>
        <taxon>Pimeliinae</taxon>
        <taxon>Asbolus</taxon>
    </lineage>
</organism>
<gene>
    <name evidence="1" type="ORF">BDFB_005005</name>
</gene>
<protein>
    <submittedName>
        <fullName evidence="1">Uncharacterized protein</fullName>
    </submittedName>
</protein>
<dbReference type="InterPro" id="IPR027417">
    <property type="entry name" value="P-loop_NTPase"/>
</dbReference>
<dbReference type="Gene3D" id="3.40.50.300">
    <property type="entry name" value="P-loop containing nucleotide triphosphate hydrolases"/>
    <property type="match status" value="1"/>
</dbReference>
<sequence>MGCTVSAEERAAIARTKQIDQTLKEEGQRAKRDVKLLLLGRMSEKS</sequence>
<dbReference type="STRING" id="1661398.A0A482VEI2"/>
<reference evidence="1 2" key="1">
    <citation type="submission" date="2017-03" db="EMBL/GenBank/DDBJ databases">
        <title>Genome of the blue death feigning beetle - Asbolus verrucosus.</title>
        <authorList>
            <person name="Rider S.D."/>
        </authorList>
    </citation>
    <scope>NUCLEOTIDE SEQUENCE [LARGE SCALE GENOMIC DNA]</scope>
    <source>
        <strain evidence="1">Butters</strain>
        <tissue evidence="1">Head and leg muscle</tissue>
    </source>
</reference>
<evidence type="ECO:0000313" key="2">
    <source>
        <dbReference type="Proteomes" id="UP000292052"/>
    </source>
</evidence>
<proteinExistence type="predicted"/>
<dbReference type="OrthoDB" id="5817230at2759"/>
<dbReference type="AlphaFoldDB" id="A0A482VEI2"/>
<comment type="caution">
    <text evidence="1">The sequence shown here is derived from an EMBL/GenBank/DDBJ whole genome shotgun (WGS) entry which is preliminary data.</text>
</comment>